<dbReference type="EMBL" id="JADSJP010000037">
    <property type="protein sequence ID" value="MBG2880818.1"/>
    <property type="molecule type" value="Genomic_DNA"/>
</dbReference>
<dbReference type="SMART" id="SM01040">
    <property type="entry name" value="Bro-N"/>
    <property type="match status" value="1"/>
</dbReference>
<evidence type="ECO:0000313" key="3">
    <source>
        <dbReference type="Proteomes" id="UP000614721"/>
    </source>
</evidence>
<comment type="caution">
    <text evidence="2">The sequence shown here is derived from an EMBL/GenBank/DDBJ whole genome shotgun (WGS) entry which is preliminary data.</text>
</comment>
<dbReference type="PROSITE" id="PS51750">
    <property type="entry name" value="BRO_N"/>
    <property type="match status" value="1"/>
</dbReference>
<feature type="domain" description="Bro-N" evidence="1">
    <location>
        <begin position="1"/>
        <end position="119"/>
    </location>
</feature>
<name>A0ABS0IXW2_9GAMM</name>
<accession>A0ABS0IXW2</accession>
<evidence type="ECO:0000313" key="2">
    <source>
        <dbReference type="EMBL" id="MBG2880818.1"/>
    </source>
</evidence>
<dbReference type="Pfam" id="PF02498">
    <property type="entry name" value="Bro-N"/>
    <property type="match status" value="1"/>
</dbReference>
<protein>
    <recommendedName>
        <fullName evidence="1">Bro-N domain-containing protein</fullName>
    </recommendedName>
</protein>
<dbReference type="RefSeq" id="WP_196568623.1">
    <property type="nucleotide sequence ID" value="NZ_JADRYY010000038.1"/>
</dbReference>
<proteinExistence type="predicted"/>
<gene>
    <name evidence="2" type="ORF">I4902_16300</name>
</gene>
<evidence type="ECO:0000259" key="1">
    <source>
        <dbReference type="PROSITE" id="PS51750"/>
    </source>
</evidence>
<dbReference type="InterPro" id="IPR003497">
    <property type="entry name" value="BRO_N_domain"/>
</dbReference>
<organism evidence="2 3">
    <name type="scientific">Proteus alimentorum</name>
    <dbReference type="NCBI Taxonomy" id="1973495"/>
    <lineage>
        <taxon>Bacteria</taxon>
        <taxon>Pseudomonadati</taxon>
        <taxon>Pseudomonadota</taxon>
        <taxon>Gammaproteobacteria</taxon>
        <taxon>Enterobacterales</taxon>
        <taxon>Morganellaceae</taxon>
        <taxon>Proteus</taxon>
    </lineage>
</organism>
<keyword evidence="3" id="KW-1185">Reference proteome</keyword>
<dbReference type="Proteomes" id="UP000614721">
    <property type="component" value="Unassembled WGS sequence"/>
</dbReference>
<sequence length="194" mass="22112">MNKSLVFKGHKITPFDKGDGKIWFTNKQLSELLGYKDESSVTRIFNRNKDEFTYGMSQTVNLTVSSKNNEIQNKRVRIFSVRGAHLVGILSKTEIAKALRRWLLDLAEKESKPQAELANLDMDELKSLTINEMQNRLVAADNWSFENFGKKGSDLMNLRKRHLKKIRKAKKAIIDLSQLTLPDMGDFPDGGEPA</sequence>
<reference evidence="2 3" key="1">
    <citation type="submission" date="2020-11" db="EMBL/GenBank/DDBJ databases">
        <title>Enhanced detection system for hospital associated transmission using whole genome sequencing surveillance.</title>
        <authorList>
            <person name="Harrison L.H."/>
            <person name="Van Tyne D."/>
            <person name="Marsh J.W."/>
            <person name="Griffith M.P."/>
            <person name="Snyder D.J."/>
            <person name="Cooper V.S."/>
            <person name="Mustapha M."/>
        </authorList>
    </citation>
    <scope>NUCLEOTIDE SEQUENCE [LARGE SCALE GENOMIC DNA]</scope>
    <source>
        <strain evidence="2 3">PR00075</strain>
    </source>
</reference>